<feature type="compositionally biased region" description="Acidic residues" evidence="7">
    <location>
        <begin position="236"/>
        <end position="267"/>
    </location>
</feature>
<dbReference type="EMBL" id="OZ034817">
    <property type="protein sequence ID" value="CAL1385960.1"/>
    <property type="molecule type" value="Genomic_DNA"/>
</dbReference>
<evidence type="ECO:0000313" key="10">
    <source>
        <dbReference type="Proteomes" id="UP001497516"/>
    </source>
</evidence>
<dbReference type="Proteomes" id="UP001497516">
    <property type="component" value="Chromosome 4"/>
</dbReference>
<evidence type="ECO:0000256" key="1">
    <source>
        <dbReference type="ARBA" id="ARBA00004123"/>
    </source>
</evidence>
<dbReference type="AlphaFoldDB" id="A0AAV2EKA9"/>
<keyword evidence="3" id="KW-0175">Coiled coil</keyword>
<feature type="compositionally biased region" description="Gly residues" evidence="7">
    <location>
        <begin position="387"/>
        <end position="399"/>
    </location>
</feature>
<gene>
    <name evidence="9" type="ORF">LTRI10_LOCUS27058</name>
</gene>
<evidence type="ECO:0000259" key="8">
    <source>
        <dbReference type="Pfam" id="PF13837"/>
    </source>
</evidence>
<keyword evidence="10" id="KW-1185">Reference proteome</keyword>
<dbReference type="Gene3D" id="1.10.10.60">
    <property type="entry name" value="Homeodomain-like"/>
    <property type="match status" value="1"/>
</dbReference>
<name>A0AAV2EKA9_9ROSI</name>
<protein>
    <recommendedName>
        <fullName evidence="8">Myb/SANT-like DNA-binding domain-containing protein</fullName>
    </recommendedName>
</protein>
<dbReference type="GO" id="GO:0000976">
    <property type="term" value="F:transcription cis-regulatory region binding"/>
    <property type="evidence" value="ECO:0007669"/>
    <property type="project" value="TreeGrafter"/>
</dbReference>
<accession>A0AAV2EKA9</accession>
<feature type="region of interest" description="Disordered" evidence="7">
    <location>
        <begin position="372"/>
        <end position="452"/>
    </location>
</feature>
<evidence type="ECO:0000256" key="3">
    <source>
        <dbReference type="ARBA" id="ARBA00023054"/>
    </source>
</evidence>
<evidence type="ECO:0000256" key="2">
    <source>
        <dbReference type="ARBA" id="ARBA00023015"/>
    </source>
</evidence>
<feature type="compositionally biased region" description="Basic and acidic residues" evidence="7">
    <location>
        <begin position="413"/>
        <end position="425"/>
    </location>
</feature>
<evidence type="ECO:0000256" key="7">
    <source>
        <dbReference type="SAM" id="MobiDB-lite"/>
    </source>
</evidence>
<feature type="compositionally biased region" description="Low complexity" evidence="7">
    <location>
        <begin position="403"/>
        <end position="412"/>
    </location>
</feature>
<keyword evidence="5" id="KW-0804">Transcription</keyword>
<dbReference type="FunFam" id="1.10.10.60:FF:000104">
    <property type="entry name" value="trihelix transcription factor ASIL2"/>
    <property type="match status" value="1"/>
</dbReference>
<feature type="compositionally biased region" description="Pro residues" evidence="7">
    <location>
        <begin position="16"/>
        <end position="26"/>
    </location>
</feature>
<evidence type="ECO:0000256" key="4">
    <source>
        <dbReference type="ARBA" id="ARBA00023125"/>
    </source>
</evidence>
<sequence length="452" mass="48510">MASNGRISVTVAAATAPPPPLALLPPPERDDSPPPSPVATNENVLALAAPRANNSGGGGGGGGREDCWSEGATAVLIEAWGERYVELSRGNLKQKHWKEVADIVSSREDYGKPAKTDIQCKNRIDTVKKKFKSEKAKIAAGAGPSKWGFYRRIEELIGANPKTASLTPKTTPHPGSVRSSGRLATDRRISSQPHQQFGKPPVKGSGSRSKRKGINNSQKLKIQFGKRSGKMRDFSSEDEEDEEEDEEEEEEEEGEEEVAFPDSDDSFPPENKKRRLTSQMQPRHQPHPNNLNGKAGSGAVAKEKKGGGWGSSIRMLTASILKLGEAYEQAEGAKLQQVVEMEKTRMKFAKELELQRMQFFMKTQMEISQLKHNSNNNNRRGSAAAAAGGGGGGGGGGGIETVAAAASAMAASSDHRPHIGHPHHEDEEDDHSVGGSGGKPMRVDSINSDSDN</sequence>
<keyword evidence="4" id="KW-0238">DNA-binding</keyword>
<reference evidence="9 10" key="1">
    <citation type="submission" date="2024-04" db="EMBL/GenBank/DDBJ databases">
        <authorList>
            <person name="Fracassetti M."/>
        </authorList>
    </citation>
    <scope>NUCLEOTIDE SEQUENCE [LARGE SCALE GENOMIC DNA]</scope>
</reference>
<proteinExistence type="predicted"/>
<dbReference type="GO" id="GO:0005634">
    <property type="term" value="C:nucleus"/>
    <property type="evidence" value="ECO:0007669"/>
    <property type="project" value="UniProtKB-SubCell"/>
</dbReference>
<dbReference type="PANTHER" id="PTHR31307">
    <property type="entry name" value="TRIHELIX TRANSCRIPTION FACTOR ASIL2"/>
    <property type="match status" value="1"/>
</dbReference>
<organism evidence="9 10">
    <name type="scientific">Linum trigynum</name>
    <dbReference type="NCBI Taxonomy" id="586398"/>
    <lineage>
        <taxon>Eukaryota</taxon>
        <taxon>Viridiplantae</taxon>
        <taxon>Streptophyta</taxon>
        <taxon>Embryophyta</taxon>
        <taxon>Tracheophyta</taxon>
        <taxon>Spermatophyta</taxon>
        <taxon>Magnoliopsida</taxon>
        <taxon>eudicotyledons</taxon>
        <taxon>Gunneridae</taxon>
        <taxon>Pentapetalae</taxon>
        <taxon>rosids</taxon>
        <taxon>fabids</taxon>
        <taxon>Malpighiales</taxon>
        <taxon>Linaceae</taxon>
        <taxon>Linum</taxon>
    </lineage>
</organism>
<dbReference type="InterPro" id="IPR044822">
    <property type="entry name" value="Myb_DNA-bind_4"/>
</dbReference>
<feature type="compositionally biased region" description="Low complexity" evidence="7">
    <location>
        <begin position="373"/>
        <end position="386"/>
    </location>
</feature>
<comment type="subcellular location">
    <subcellularLocation>
        <location evidence="1">Nucleus</location>
    </subcellularLocation>
</comment>
<dbReference type="InterPro" id="IPR044823">
    <property type="entry name" value="ASIL1/2-like"/>
</dbReference>
<evidence type="ECO:0000256" key="5">
    <source>
        <dbReference type="ARBA" id="ARBA00023163"/>
    </source>
</evidence>
<evidence type="ECO:0000313" key="9">
    <source>
        <dbReference type="EMBL" id="CAL1385960.1"/>
    </source>
</evidence>
<keyword evidence="6" id="KW-0539">Nucleus</keyword>
<feature type="region of interest" description="Disordered" evidence="7">
    <location>
        <begin position="1"/>
        <end position="68"/>
    </location>
</feature>
<dbReference type="Pfam" id="PF13837">
    <property type="entry name" value="Myb_DNA-bind_4"/>
    <property type="match status" value="1"/>
</dbReference>
<keyword evidence="2" id="KW-0805">Transcription regulation</keyword>
<feature type="domain" description="Myb/SANT-like DNA-binding" evidence="8">
    <location>
        <begin position="66"/>
        <end position="156"/>
    </location>
</feature>
<feature type="region of interest" description="Disordered" evidence="7">
    <location>
        <begin position="159"/>
        <end position="309"/>
    </location>
</feature>
<evidence type="ECO:0000256" key="6">
    <source>
        <dbReference type="ARBA" id="ARBA00023242"/>
    </source>
</evidence>
<feature type="compositionally biased region" description="Polar residues" evidence="7">
    <location>
        <begin position="277"/>
        <end position="292"/>
    </location>
</feature>
<dbReference type="PANTHER" id="PTHR31307:SF4">
    <property type="entry name" value="TRIHELIX TRANSCRIPTION FACTOR ASIL2"/>
    <property type="match status" value="1"/>
</dbReference>